<dbReference type="EMBL" id="PCGC01000001">
    <property type="protein sequence ID" value="PHL22849.1"/>
    <property type="molecule type" value="Genomic_DNA"/>
</dbReference>
<comment type="caution">
    <text evidence="4">The sequence shown here is derived from an EMBL/GenBank/DDBJ whole genome shotgun (WGS) entry which is preliminary data.</text>
</comment>
<keyword evidence="2" id="KW-0808">Transferase</keyword>
<evidence type="ECO:0000313" key="5">
    <source>
        <dbReference type="Proteomes" id="UP000224303"/>
    </source>
</evidence>
<evidence type="ECO:0000256" key="1">
    <source>
        <dbReference type="ARBA" id="ARBA00022676"/>
    </source>
</evidence>
<reference evidence="4 5" key="1">
    <citation type="submission" date="2017-10" db="EMBL/GenBank/DDBJ databases">
        <title>Draft genomes of the Enterococcus faecium isolated from human feces before and after Helicobacter pylori eradication therapy.</title>
        <authorList>
            <person name="Prianichniikov N.A."/>
            <person name="Glushchenko O.E."/>
            <person name="Malakhova M.V."/>
        </authorList>
    </citation>
    <scope>NUCLEOTIDE SEQUENCE [LARGE SCALE GENOMIC DNA]</scope>
    <source>
        <strain evidence="4 5">Hp_5-7</strain>
    </source>
</reference>
<evidence type="ECO:0000259" key="3">
    <source>
        <dbReference type="Pfam" id="PF00535"/>
    </source>
</evidence>
<dbReference type="InterPro" id="IPR029044">
    <property type="entry name" value="Nucleotide-diphossugar_trans"/>
</dbReference>
<protein>
    <recommendedName>
        <fullName evidence="3">Glycosyltransferase 2-like domain-containing protein</fullName>
    </recommendedName>
</protein>
<dbReference type="PANTHER" id="PTHR22916:SF51">
    <property type="entry name" value="GLYCOSYLTRANSFERASE EPSH-RELATED"/>
    <property type="match status" value="1"/>
</dbReference>
<dbReference type="Proteomes" id="UP000224303">
    <property type="component" value="Unassembled WGS sequence"/>
</dbReference>
<dbReference type="GO" id="GO:0016757">
    <property type="term" value="F:glycosyltransferase activity"/>
    <property type="evidence" value="ECO:0007669"/>
    <property type="project" value="UniProtKB-KW"/>
</dbReference>
<gene>
    <name evidence="4" type="ORF">CQR37_00020</name>
</gene>
<keyword evidence="1" id="KW-0328">Glycosyltransferase</keyword>
<name>A0A2D0BH22_ENTFC</name>
<accession>A0A2D0BH22</accession>
<feature type="domain" description="Glycosyltransferase 2-like" evidence="3">
    <location>
        <begin position="13"/>
        <end position="138"/>
    </location>
</feature>
<sequence>MVNNKNELNELVSVIVPIYNVEKYLKNFLDSLINQSYENLEIILIDDGSTDNSLNICRGYSLKDRRITVLTQPNFGVSSARNSGLNQSNGKYIIFLDPDDRVEKEMINKLYQTAIKLNLDITMCNFWIFNENKKYVHLLADKYKEGSYISYETAVESILDGSGFQGFVWNKFFKKDVIGDTRFEESIFYLEDALFNLSIIKKDISIGVCDETLYHYRQRDDSAVNLFDYKQLTYLKSLNLIEKKLPNKFKSIILLNKLVFLINISSATFIKNKEVYIFSKKKFKIEIKNIKISELKSNKKTDVFLIKVANRSFILAVIMCYSKNWIVKKNIYYRIKNYFFMRKSKEKLA</sequence>
<dbReference type="PANTHER" id="PTHR22916">
    <property type="entry name" value="GLYCOSYLTRANSFERASE"/>
    <property type="match status" value="1"/>
</dbReference>
<dbReference type="Gene3D" id="3.90.550.10">
    <property type="entry name" value="Spore Coat Polysaccharide Biosynthesis Protein SpsA, Chain A"/>
    <property type="match status" value="1"/>
</dbReference>
<dbReference type="CDD" id="cd00761">
    <property type="entry name" value="Glyco_tranf_GTA_type"/>
    <property type="match status" value="1"/>
</dbReference>
<dbReference type="RefSeq" id="WP_010706160.1">
    <property type="nucleotide sequence ID" value="NZ_CP130822.1"/>
</dbReference>
<proteinExistence type="predicted"/>
<dbReference type="InterPro" id="IPR001173">
    <property type="entry name" value="Glyco_trans_2-like"/>
</dbReference>
<dbReference type="Pfam" id="PF00535">
    <property type="entry name" value="Glycos_transf_2"/>
    <property type="match status" value="1"/>
</dbReference>
<dbReference type="AlphaFoldDB" id="A0A2D0BH22"/>
<evidence type="ECO:0000313" key="4">
    <source>
        <dbReference type="EMBL" id="PHL22849.1"/>
    </source>
</evidence>
<organism evidence="4 5">
    <name type="scientific">Enterococcus faecium</name>
    <name type="common">Streptococcus faecium</name>
    <dbReference type="NCBI Taxonomy" id="1352"/>
    <lineage>
        <taxon>Bacteria</taxon>
        <taxon>Bacillati</taxon>
        <taxon>Bacillota</taxon>
        <taxon>Bacilli</taxon>
        <taxon>Lactobacillales</taxon>
        <taxon>Enterococcaceae</taxon>
        <taxon>Enterococcus</taxon>
    </lineage>
</organism>
<evidence type="ECO:0000256" key="2">
    <source>
        <dbReference type="ARBA" id="ARBA00022679"/>
    </source>
</evidence>
<dbReference type="SUPFAM" id="SSF53448">
    <property type="entry name" value="Nucleotide-diphospho-sugar transferases"/>
    <property type="match status" value="1"/>
</dbReference>